<reference evidence="2 3" key="1">
    <citation type="journal article" date="2012" name="Eukaryot. Cell">
        <title>Genome sequence of the fungus Glarea lozoyensis: the first genome sequence of a species from the Helotiaceae family.</title>
        <authorList>
            <person name="Youssar L."/>
            <person name="Gruening B.A."/>
            <person name="Erxleben A."/>
            <person name="Guenther S."/>
            <person name="Huettel W."/>
        </authorList>
    </citation>
    <scope>NUCLEOTIDE SEQUENCE [LARGE SCALE GENOMIC DNA]</scope>
    <source>
        <strain evidence="3">ATCC 74030 / MF5533</strain>
    </source>
</reference>
<proteinExistence type="predicted"/>
<dbReference type="AlphaFoldDB" id="H0EDB8"/>
<dbReference type="InParanoid" id="H0EDB8"/>
<evidence type="ECO:0000313" key="2">
    <source>
        <dbReference type="EMBL" id="EHL03481.1"/>
    </source>
</evidence>
<dbReference type="HOGENOM" id="CLU_2885971_0_0_1"/>
<evidence type="ECO:0000313" key="3">
    <source>
        <dbReference type="Proteomes" id="UP000005446"/>
    </source>
</evidence>
<organism evidence="2 3">
    <name type="scientific">Glarea lozoyensis (strain ATCC 74030 / MF5533)</name>
    <dbReference type="NCBI Taxonomy" id="1104152"/>
    <lineage>
        <taxon>Eukaryota</taxon>
        <taxon>Fungi</taxon>
        <taxon>Dikarya</taxon>
        <taxon>Ascomycota</taxon>
        <taxon>Pezizomycotina</taxon>
        <taxon>Leotiomycetes</taxon>
        <taxon>Helotiales</taxon>
        <taxon>Helotiaceae</taxon>
        <taxon>Glarea</taxon>
    </lineage>
</organism>
<name>H0EDB8_GLAL7</name>
<protein>
    <submittedName>
        <fullName evidence="2">Uncharacterized protein</fullName>
    </submittedName>
</protein>
<evidence type="ECO:0000256" key="1">
    <source>
        <dbReference type="SAM" id="MobiDB-lite"/>
    </source>
</evidence>
<sequence>MSVVVPPRRSWGKTVSADVGRLFSPSSNGFSASAEGSWNANKESKTPTSISQLHLESTPPMKA</sequence>
<dbReference type="EMBL" id="AGUE01000007">
    <property type="protein sequence ID" value="EHL03481.1"/>
    <property type="molecule type" value="Genomic_DNA"/>
</dbReference>
<gene>
    <name evidence="2" type="ORF">M7I_0426</name>
</gene>
<accession>H0EDB8</accession>
<feature type="region of interest" description="Disordered" evidence="1">
    <location>
        <begin position="1"/>
        <end position="63"/>
    </location>
</feature>
<keyword evidence="3" id="KW-1185">Reference proteome</keyword>
<dbReference type="Proteomes" id="UP000005446">
    <property type="component" value="Unassembled WGS sequence"/>
</dbReference>
<feature type="compositionally biased region" description="Polar residues" evidence="1">
    <location>
        <begin position="24"/>
        <end position="55"/>
    </location>
</feature>
<comment type="caution">
    <text evidence="2">The sequence shown here is derived from an EMBL/GenBank/DDBJ whole genome shotgun (WGS) entry which is preliminary data.</text>
</comment>